<evidence type="ECO:0000256" key="2">
    <source>
        <dbReference type="SAM" id="MobiDB-lite"/>
    </source>
</evidence>
<dbReference type="GO" id="GO:0000175">
    <property type="term" value="F:3'-5'-RNA exonuclease activity"/>
    <property type="evidence" value="ECO:0007669"/>
    <property type="project" value="TreeGrafter"/>
</dbReference>
<gene>
    <name evidence="3" type="primary">AlNc14C85G5467</name>
    <name evidence="3" type="ORF">ALNC14_062090</name>
</gene>
<dbReference type="GO" id="GO:0003723">
    <property type="term" value="F:RNA binding"/>
    <property type="evidence" value="ECO:0007669"/>
    <property type="project" value="TreeGrafter"/>
</dbReference>
<dbReference type="Pfam" id="PF04857">
    <property type="entry name" value="CAF1"/>
    <property type="match status" value="1"/>
</dbReference>
<reference evidence="3" key="1">
    <citation type="journal article" date="2011" name="PLoS Biol.">
        <title>Gene gain and loss during evolution of obligate parasitism in the white rust pathogen of Arabidopsis thaliana.</title>
        <authorList>
            <person name="Kemen E."/>
            <person name="Gardiner A."/>
            <person name="Schultz-Larsen T."/>
            <person name="Kemen A.C."/>
            <person name="Balmuth A.L."/>
            <person name="Robert-Seilaniantz A."/>
            <person name="Bailey K."/>
            <person name="Holub E."/>
            <person name="Studholme D.J."/>
            <person name="Maclean D."/>
            <person name="Jones J.D."/>
        </authorList>
    </citation>
    <scope>NUCLEOTIDE SEQUENCE</scope>
</reference>
<protein>
    <submittedName>
        <fullName evidence="3">Uncharacterized protein AlNc14C85G5467</fullName>
    </submittedName>
</protein>
<dbReference type="Gene3D" id="3.30.420.10">
    <property type="entry name" value="Ribonuclease H-like superfamily/Ribonuclease H"/>
    <property type="match status" value="2"/>
</dbReference>
<dbReference type="PANTHER" id="PTHR15092">
    <property type="entry name" value="POLY A -SPECIFIC RIBONUCLEASE/TARGET OF EGR1, MEMBER 1"/>
    <property type="match status" value="1"/>
</dbReference>
<dbReference type="InterPro" id="IPR051181">
    <property type="entry name" value="CAF1_poly(A)_ribonucleases"/>
</dbReference>
<proteinExistence type="inferred from homology"/>
<dbReference type="InterPro" id="IPR012337">
    <property type="entry name" value="RNaseH-like_sf"/>
</dbReference>
<name>F0WFT2_9STRA</name>
<evidence type="ECO:0000256" key="1">
    <source>
        <dbReference type="ARBA" id="ARBA00008372"/>
    </source>
</evidence>
<dbReference type="PANTHER" id="PTHR15092:SF22">
    <property type="entry name" value="POLY(A)-SPECIFIC RIBONUCLEASE PNLDC1"/>
    <property type="match status" value="1"/>
</dbReference>
<accession>F0WFT2</accession>
<comment type="similarity">
    <text evidence="1">Belongs to the CAF1 family.</text>
</comment>
<dbReference type="EMBL" id="FR824130">
    <property type="protein sequence ID" value="CCA20066.1"/>
    <property type="molecule type" value="Genomic_DNA"/>
</dbReference>
<dbReference type="HOGENOM" id="CLU_008606_0_0_1"/>
<feature type="compositionally biased region" description="Acidic residues" evidence="2">
    <location>
        <begin position="214"/>
        <end position="224"/>
    </location>
</feature>
<dbReference type="AlphaFoldDB" id="F0WFT2"/>
<dbReference type="InterPro" id="IPR036397">
    <property type="entry name" value="RNaseH_sf"/>
</dbReference>
<sequence>MSTLPIVQEITQKDFLSQLLVIQKAITNSAFIAIDTEFGGISFPGERAKWMDTIEERYQLHAKTARTYPLMQFGLSCFIPCYTENETPKRFTKYQVLTMQFPIFARYEKASHSVSTTKRSKNGKVVSPDRNFMLQAMCIQYIHEHGFDFNDWIENGISYISSSAMVKLLGENDVVDTPQSALVALDRHTEAFLDKMDALIIKLREQLATKEQVDPSESESESDEEQKVSEIKTFLKNPMDDSGGIEAYGMVACLTPPLGWYRSRLLTHHIEKTYGDTVLLLECVSDNETGKSSHASRFKEIRLRIILTTSNKVKIRVVSAHQSIENDLIEAHNLERIGFTTIMDWILESNTPIVGHNLLLDLLYCYEKFYQPLPNTCAEFSASLLQWMKRDKDDSTLQNVIYDTKDMLTTVQEELDQFADRLECTSLPHAFEIVSKHPFYGPTIQSITLTDFVQRFPLSEAINSIKFTAKSTPKICGAHQAGHDAFATGYLFTRLCCALGAPNDALSGPAAPSLLKRFRDRLFLSHFLPPHSIALSDKRGLEMPHRSHLLRLELTRVFQSTLRAFHIQRCISDTLDQHNIKSQNIRLVWEGKQRVFITLSSRECAQVLLKAHAQLPPTYGTETDPMSLISTVDVFICEEEEVRTDQAQKKRKCKGL</sequence>
<evidence type="ECO:0000313" key="3">
    <source>
        <dbReference type="EMBL" id="CCA20066.1"/>
    </source>
</evidence>
<dbReference type="InterPro" id="IPR006941">
    <property type="entry name" value="RNase_CAF1"/>
</dbReference>
<feature type="region of interest" description="Disordered" evidence="2">
    <location>
        <begin position="210"/>
        <end position="229"/>
    </location>
</feature>
<reference evidence="3" key="2">
    <citation type="submission" date="2011-02" db="EMBL/GenBank/DDBJ databases">
        <authorList>
            <person name="MacLean D."/>
        </authorList>
    </citation>
    <scope>NUCLEOTIDE SEQUENCE</scope>
</reference>
<dbReference type="SUPFAM" id="SSF53098">
    <property type="entry name" value="Ribonuclease H-like"/>
    <property type="match status" value="1"/>
</dbReference>
<organism evidence="3">
    <name type="scientific">Albugo laibachii Nc14</name>
    <dbReference type="NCBI Taxonomy" id="890382"/>
    <lineage>
        <taxon>Eukaryota</taxon>
        <taxon>Sar</taxon>
        <taxon>Stramenopiles</taxon>
        <taxon>Oomycota</taxon>
        <taxon>Peronosporomycetes</taxon>
        <taxon>Albuginales</taxon>
        <taxon>Albuginaceae</taxon>
        <taxon>Albugo</taxon>
    </lineage>
</organism>